<reference evidence="2" key="1">
    <citation type="submission" date="2014-01" db="EMBL/GenBank/DDBJ databases">
        <authorList>
            <person name="Brown-Elliot B."/>
            <person name="Wallace R."/>
            <person name="Lenaerts A."/>
            <person name="Ordway D."/>
            <person name="DeGroote M.A."/>
            <person name="Parker T."/>
            <person name="Sizemore C."/>
            <person name="Tallon L.J."/>
            <person name="Sadzewicz L.K."/>
            <person name="Sengamalay N."/>
            <person name="Fraser C.M."/>
            <person name="Hine E."/>
            <person name="Shefchek K.A."/>
            <person name="Das S.P."/>
            <person name="Tettelin H."/>
        </authorList>
    </citation>
    <scope>NUCLEOTIDE SEQUENCE [LARGE SCALE GENOMIC DNA]</scope>
    <source>
        <strain evidence="2">4042</strain>
    </source>
</reference>
<comment type="caution">
    <text evidence="2">The sequence shown here is derived from an EMBL/GenBank/DDBJ whole genome shotgun (WGS) entry which is preliminary data.</text>
</comment>
<accession>X7YXE0</accession>
<organism evidence="2">
    <name type="scientific">Mycobacterium xenopi 4042</name>
    <dbReference type="NCBI Taxonomy" id="1299334"/>
    <lineage>
        <taxon>Bacteria</taxon>
        <taxon>Bacillati</taxon>
        <taxon>Actinomycetota</taxon>
        <taxon>Actinomycetes</taxon>
        <taxon>Mycobacteriales</taxon>
        <taxon>Mycobacteriaceae</taxon>
        <taxon>Mycobacterium</taxon>
    </lineage>
</organism>
<dbReference type="Pfam" id="PF05872">
    <property type="entry name" value="HerA_C"/>
    <property type="match status" value="1"/>
</dbReference>
<evidence type="ECO:0000259" key="1">
    <source>
        <dbReference type="Pfam" id="PF05872"/>
    </source>
</evidence>
<protein>
    <recommendedName>
        <fullName evidence="1">Helicase HerA-like C-terminal domain-containing protein</fullName>
    </recommendedName>
</protein>
<feature type="domain" description="Helicase HerA-like C-terminal" evidence="1">
    <location>
        <begin position="1"/>
        <end position="43"/>
    </location>
</feature>
<sequence>MVNLESEGADTFFGEPELKPEDLLRVDDRGRGVISLLELGDQAARR</sequence>
<dbReference type="EMBL" id="JAOB01000086">
    <property type="protein sequence ID" value="EUA11090.1"/>
    <property type="molecule type" value="Genomic_DNA"/>
</dbReference>
<dbReference type="InterPro" id="IPR033186">
    <property type="entry name" value="HerA_C"/>
</dbReference>
<evidence type="ECO:0000313" key="2">
    <source>
        <dbReference type="EMBL" id="EUA11090.1"/>
    </source>
</evidence>
<dbReference type="AlphaFoldDB" id="X7YXE0"/>
<name>X7YXE0_MYCXE</name>
<proteinExistence type="predicted"/>
<dbReference type="PATRIC" id="fig|1299334.3.peg.9076"/>
<gene>
    <name evidence="2" type="ORF">I553_3352</name>
</gene>